<dbReference type="Proteomes" id="UP000311919">
    <property type="component" value="Unassembled WGS sequence"/>
</dbReference>
<comment type="caution">
    <text evidence="1">The sequence shown here is derived from an EMBL/GenBank/DDBJ whole genome shotgun (WGS) entry which is preliminary data.</text>
</comment>
<dbReference type="AlphaFoldDB" id="A0A4Z2DI22"/>
<accession>A0A4Z2DI22</accession>
<feature type="non-terminal residue" evidence="1">
    <location>
        <position position="1"/>
    </location>
</feature>
<organism evidence="1 2">
    <name type="scientific">Schistosoma japonicum</name>
    <name type="common">Blood fluke</name>
    <dbReference type="NCBI Taxonomy" id="6182"/>
    <lineage>
        <taxon>Eukaryota</taxon>
        <taxon>Metazoa</taxon>
        <taxon>Spiralia</taxon>
        <taxon>Lophotrochozoa</taxon>
        <taxon>Platyhelminthes</taxon>
        <taxon>Trematoda</taxon>
        <taxon>Digenea</taxon>
        <taxon>Strigeidida</taxon>
        <taxon>Schistosomatoidea</taxon>
        <taxon>Schistosomatidae</taxon>
        <taxon>Schistosoma</taxon>
    </lineage>
</organism>
<reference evidence="1 2" key="1">
    <citation type="submission" date="2019-03" db="EMBL/GenBank/DDBJ databases">
        <title>An improved genome assembly of the fluke Schistosoma japonicum.</title>
        <authorList>
            <person name="Hu W."/>
            <person name="Luo F."/>
            <person name="Yin M."/>
            <person name="Mo X."/>
            <person name="Sun C."/>
            <person name="Wu Q."/>
            <person name="Zhu B."/>
            <person name="Xiang M."/>
            <person name="Wang J."/>
            <person name="Wang Y."/>
            <person name="Zhang T."/>
            <person name="Xu B."/>
            <person name="Zheng H."/>
            <person name="Feng Z."/>
        </authorList>
    </citation>
    <scope>NUCLEOTIDE SEQUENCE [LARGE SCALE GENOMIC DNA]</scope>
    <source>
        <strain evidence="1">HuSjv2</strain>
        <tissue evidence="1">Worms</tissue>
    </source>
</reference>
<evidence type="ECO:0000313" key="1">
    <source>
        <dbReference type="EMBL" id="TNN16133.1"/>
    </source>
</evidence>
<proteinExistence type="predicted"/>
<evidence type="ECO:0000313" key="2">
    <source>
        <dbReference type="Proteomes" id="UP000311919"/>
    </source>
</evidence>
<dbReference type="EMBL" id="SKCS01000129">
    <property type="protein sequence ID" value="TNN16133.1"/>
    <property type="molecule type" value="Genomic_DNA"/>
</dbReference>
<protein>
    <submittedName>
        <fullName evidence="1">Uncharacterized protein</fullName>
    </submittedName>
</protein>
<name>A0A4Z2DI22_SCHJA</name>
<sequence length="95" mass="10903">AKHQNIELLNKKFTDFEKKLQRNRRQLSSKNRLAAKIITTINLRSKTEQSLNILLKIQEDLKNLLATSGQLQTKMEQLNKASVFTSITNSVNAYS</sequence>
<gene>
    <name evidence="1" type="ORF">EWB00_000711</name>
</gene>
<keyword evidence="2" id="KW-1185">Reference proteome</keyword>